<evidence type="ECO:0000313" key="2">
    <source>
        <dbReference type="Proteomes" id="UP001162640"/>
    </source>
</evidence>
<reference evidence="2" key="1">
    <citation type="journal article" date="2023" name="Commun. Biol.">
        <title>Genome analysis of Parmales, the sister group of diatoms, reveals the evolutionary specialization of diatoms from phago-mixotrophs to photoautotrophs.</title>
        <authorList>
            <person name="Ban H."/>
            <person name="Sato S."/>
            <person name="Yoshikawa S."/>
            <person name="Yamada K."/>
            <person name="Nakamura Y."/>
            <person name="Ichinomiya M."/>
            <person name="Sato N."/>
            <person name="Blanc-Mathieu R."/>
            <person name="Endo H."/>
            <person name="Kuwata A."/>
            <person name="Ogata H."/>
        </authorList>
    </citation>
    <scope>NUCLEOTIDE SEQUENCE [LARGE SCALE GENOMIC DNA]</scope>
</reference>
<dbReference type="EMBL" id="BLQM01000321">
    <property type="protein sequence ID" value="GMH82992.1"/>
    <property type="molecule type" value="Genomic_DNA"/>
</dbReference>
<protein>
    <submittedName>
        <fullName evidence="1">Uncharacterized protein</fullName>
    </submittedName>
</protein>
<name>A0A9W7B338_9STRA</name>
<gene>
    <name evidence="1" type="ORF">TL16_g09449</name>
</gene>
<dbReference type="AlphaFoldDB" id="A0A9W7B338"/>
<dbReference type="Proteomes" id="UP001162640">
    <property type="component" value="Unassembled WGS sequence"/>
</dbReference>
<accession>A0A9W7B338</accession>
<evidence type="ECO:0000313" key="1">
    <source>
        <dbReference type="EMBL" id="GMH82992.1"/>
    </source>
</evidence>
<organism evidence="1 2">
    <name type="scientific">Triparma laevis f. inornata</name>
    <dbReference type="NCBI Taxonomy" id="1714386"/>
    <lineage>
        <taxon>Eukaryota</taxon>
        <taxon>Sar</taxon>
        <taxon>Stramenopiles</taxon>
        <taxon>Ochrophyta</taxon>
        <taxon>Bolidophyceae</taxon>
        <taxon>Parmales</taxon>
        <taxon>Triparmaceae</taxon>
        <taxon>Triparma</taxon>
    </lineage>
</organism>
<proteinExistence type="predicted"/>
<comment type="caution">
    <text evidence="1">The sequence shown here is derived from an EMBL/GenBank/DDBJ whole genome shotgun (WGS) entry which is preliminary data.</text>
</comment>
<sequence>MRDLLFFFAGCLTVFGLRFFVAPDLHASNVHDHVFRALSYLQGDLQGTSTSQNTFQSKSSIVSSLSSPQCTDPSWKENFLYDAEDPKSASLGRGLHYLCVTTSSASSSGLKGLQVTPYLNAVESRIPPSPFSFPSAESLSLNLQELMGPQERRDRDFVLYDGNGLQLFTEREVRSREEREL</sequence>